<evidence type="ECO:0000256" key="4">
    <source>
        <dbReference type="ARBA" id="ARBA00022989"/>
    </source>
</evidence>
<dbReference type="EMBL" id="CAACYD010000007">
    <property type="protein sequence ID" value="VFA90393.1"/>
    <property type="molecule type" value="Genomic_DNA"/>
</dbReference>
<accession>A0ABD7V7F9</accession>
<keyword evidence="4 7" id="KW-1133">Transmembrane helix</keyword>
<dbReference type="PIRSF" id="PIRSF006060">
    <property type="entry name" value="AA_transporter"/>
    <property type="match status" value="1"/>
</dbReference>
<dbReference type="Pfam" id="PF13520">
    <property type="entry name" value="AA_permease_2"/>
    <property type="match status" value="1"/>
</dbReference>
<dbReference type="GeneID" id="60751947"/>
<feature type="transmembrane region" description="Helical" evidence="7">
    <location>
        <begin position="187"/>
        <end position="209"/>
    </location>
</feature>
<evidence type="ECO:0000313" key="8">
    <source>
        <dbReference type="EMBL" id="VFA90393.1"/>
    </source>
</evidence>
<keyword evidence="3 7" id="KW-0812">Transmembrane</keyword>
<feature type="transmembrane region" description="Helical" evidence="7">
    <location>
        <begin position="436"/>
        <end position="458"/>
    </location>
</feature>
<evidence type="ECO:0000256" key="5">
    <source>
        <dbReference type="ARBA" id="ARBA00023136"/>
    </source>
</evidence>
<dbReference type="AlphaFoldDB" id="A0ABD7V7F9"/>
<evidence type="ECO:0000256" key="6">
    <source>
        <dbReference type="SAM" id="MobiDB-lite"/>
    </source>
</evidence>
<feature type="transmembrane region" description="Helical" evidence="7">
    <location>
        <begin position="470"/>
        <end position="497"/>
    </location>
</feature>
<feature type="region of interest" description="Disordered" evidence="6">
    <location>
        <begin position="1"/>
        <end position="22"/>
    </location>
</feature>
<organism evidence="8 9">
    <name type="scientific">Gordonia paraffinivorans</name>
    <dbReference type="NCBI Taxonomy" id="175628"/>
    <lineage>
        <taxon>Bacteria</taxon>
        <taxon>Bacillati</taxon>
        <taxon>Actinomycetota</taxon>
        <taxon>Actinomycetes</taxon>
        <taxon>Mycobacteriales</taxon>
        <taxon>Gordoniaceae</taxon>
        <taxon>Gordonia</taxon>
    </lineage>
</organism>
<comment type="subcellular location">
    <subcellularLocation>
        <location evidence="1">Cell membrane</location>
        <topology evidence="1">Multi-pass membrane protein</topology>
    </subcellularLocation>
</comment>
<proteinExistence type="predicted"/>
<feature type="transmembrane region" description="Helical" evidence="7">
    <location>
        <begin position="229"/>
        <end position="248"/>
    </location>
</feature>
<feature type="transmembrane region" description="Helical" evidence="7">
    <location>
        <begin position="402"/>
        <end position="424"/>
    </location>
</feature>
<dbReference type="Proteomes" id="UP000360750">
    <property type="component" value="Unassembled WGS sequence"/>
</dbReference>
<evidence type="ECO:0000313" key="9">
    <source>
        <dbReference type="Proteomes" id="UP000360750"/>
    </source>
</evidence>
<keyword evidence="2" id="KW-1003">Cell membrane</keyword>
<dbReference type="GO" id="GO:0005886">
    <property type="term" value="C:plasma membrane"/>
    <property type="evidence" value="ECO:0007669"/>
    <property type="project" value="UniProtKB-SubCell"/>
</dbReference>
<feature type="transmembrane region" description="Helical" evidence="7">
    <location>
        <begin position="41"/>
        <end position="64"/>
    </location>
</feature>
<evidence type="ECO:0000256" key="7">
    <source>
        <dbReference type="SAM" id="Phobius"/>
    </source>
</evidence>
<dbReference type="Gene3D" id="1.20.1740.10">
    <property type="entry name" value="Amino acid/polyamine transporter I"/>
    <property type="match status" value="1"/>
</dbReference>
<dbReference type="RefSeq" id="WP_131735244.1">
    <property type="nucleotide sequence ID" value="NZ_CAACYD010000007.1"/>
</dbReference>
<keyword evidence="5 7" id="KW-0472">Membrane</keyword>
<dbReference type="InterPro" id="IPR050367">
    <property type="entry name" value="APC_superfamily"/>
</dbReference>
<name>A0ABD7V7F9_9ACTN</name>
<gene>
    <name evidence="8" type="primary">puuP_4</name>
    <name evidence="8" type="ORF">NCTC8139_03977</name>
</gene>
<sequence>MAEHSDSGAANPSGADHSGAGASTVLHDPGDKGLRIGSIGLLGNVIIGLAAVAPAYSLAATLGFVVDSVGEKAPSMFVLASLPMLLVAFAYRELSTDTPDCGTTFTWATKAFGPWIGWIGGWGVAVSAIIVLANVSEISALYLFQFLGLDALADSLLARVLLGSFFIITMTWISIRGIVISERMQMILMFIQFAVLIVASLIALVKVGLDRAGPQAIDPEWSWLWPGGLDQSQIAAAVILCIFIYWGWDACLAVNEETRDPEKTPGRAALLTCLILVATYVLVTYAIQSFAGFGDTGIGLGNDANDEDVLTILGEPVAGAVMASALLLTVCVSALSSTQSTILPTARGSLSMAVYKALPEKFASIHPRYMTPAFGTAVMGGAALTFYLVLSLVSQDTLADSIASLGLAVAFYYGITAFACVWYFRSTLLTSARNFFFRGLFPLVGGLAMTAAFVRSAYDMISPDYGATSIGGIGGVFVMGVGMLVLGIPLMLACFAYNSEFFRGKTLTADTEVKVPDVY</sequence>
<feature type="transmembrane region" description="Helical" evidence="7">
    <location>
        <begin position="115"/>
        <end position="136"/>
    </location>
</feature>
<dbReference type="PANTHER" id="PTHR42770:SF16">
    <property type="entry name" value="AMINO ACID PERMEASE"/>
    <property type="match status" value="1"/>
</dbReference>
<feature type="transmembrane region" description="Helical" evidence="7">
    <location>
        <begin position="76"/>
        <end position="94"/>
    </location>
</feature>
<evidence type="ECO:0000256" key="1">
    <source>
        <dbReference type="ARBA" id="ARBA00004651"/>
    </source>
</evidence>
<reference evidence="8 9" key="1">
    <citation type="submission" date="2019-02" db="EMBL/GenBank/DDBJ databases">
        <authorList>
            <consortium name="Pathogen Informatics"/>
        </authorList>
    </citation>
    <scope>NUCLEOTIDE SEQUENCE [LARGE SCALE GENOMIC DNA]</scope>
    <source>
        <strain evidence="8 9">3012STDY6756503</strain>
    </source>
</reference>
<dbReference type="PANTHER" id="PTHR42770">
    <property type="entry name" value="AMINO ACID TRANSPORTER-RELATED"/>
    <property type="match status" value="1"/>
</dbReference>
<feature type="transmembrane region" description="Helical" evidence="7">
    <location>
        <begin position="268"/>
        <end position="287"/>
    </location>
</feature>
<dbReference type="InterPro" id="IPR002293">
    <property type="entry name" value="AA/rel_permease1"/>
</dbReference>
<feature type="transmembrane region" description="Helical" evidence="7">
    <location>
        <begin position="317"/>
        <end position="337"/>
    </location>
</feature>
<feature type="transmembrane region" description="Helical" evidence="7">
    <location>
        <begin position="369"/>
        <end position="390"/>
    </location>
</feature>
<protein>
    <submittedName>
        <fullName evidence="8">Putrescine importer PuuP</fullName>
    </submittedName>
</protein>
<evidence type="ECO:0000256" key="3">
    <source>
        <dbReference type="ARBA" id="ARBA00022692"/>
    </source>
</evidence>
<evidence type="ECO:0000256" key="2">
    <source>
        <dbReference type="ARBA" id="ARBA00022475"/>
    </source>
</evidence>
<comment type="caution">
    <text evidence="8">The sequence shown here is derived from an EMBL/GenBank/DDBJ whole genome shotgun (WGS) entry which is preliminary data.</text>
</comment>
<feature type="transmembrane region" description="Helical" evidence="7">
    <location>
        <begin position="156"/>
        <end position="175"/>
    </location>
</feature>